<dbReference type="GeneID" id="9674355"/>
<sequence length="584" mass="66677">MGGKLAGGPRKNKRGGPKDGSALDRMIDGAKPGVGHFAENSQTVKIRMKCQVYGRFTDTMKGRRIVFLILSFHVEQSGSIPANQSEISMCSANLIYSQSKPWTNTTGSLQRHCSSQVIIPRYLDHIQHLSPLHSSITINSLPSTMSEPNPQSNSPLVKLPREVRDAIYLEVWRLIGLRQHIVAHWGSSDEDAKPHYCRWKCCTPEFEVEDRLQEEIDQLRIKKGIFLEEYFSHKPESPRVDYQGFLSSPWDNHWECWLEITQKYGREYIEGNYGPHGNSVSTSGCRCWKDVAKDPMNLTPLWDRGSRPPPPKPPSRWKRAVEKVKRAKDAIRPPPVIEPPWTGSPYMPILLCCKLLSPEIVESLYRSTTFIFTDIVAWQLWLGYCDPQTSPRPELGGAPRAFLENTTSIELGLHPTFKLEVPCTFSEEKEPDHPEQLHDPYDFHWLKMDRFRNLRSVKIWMSARTLSTFPRRSILQWKHYRLDQFSKSELIKALSAFENLDEFIISTPLAQNIGPEDGYVQDVMEKPSHQVWKRGTGDHYHPGMDIDLGGGGPITNIASYPERIVTPSTHGLSFSFSFRLTGLI</sequence>
<evidence type="ECO:0000256" key="1">
    <source>
        <dbReference type="SAM" id="MobiDB-lite"/>
    </source>
</evidence>
<dbReference type="OrthoDB" id="4757095at2759"/>
<dbReference type="RefSeq" id="XP_003042082.1">
    <property type="nucleotide sequence ID" value="XM_003042036.1"/>
</dbReference>
<dbReference type="eggNOG" id="ENOG502RQMU">
    <property type="taxonomic scope" value="Eukaryota"/>
</dbReference>
<feature type="region of interest" description="Disordered" evidence="1">
    <location>
        <begin position="1"/>
        <end position="24"/>
    </location>
</feature>
<dbReference type="HOGENOM" id="CLU_466986_0_0_1"/>
<name>C7ZI00_FUSV7</name>
<reference evidence="2 3" key="1">
    <citation type="journal article" date="2009" name="PLoS Genet.">
        <title>The genome of Nectria haematococca: contribution of supernumerary chromosomes to gene expansion.</title>
        <authorList>
            <person name="Coleman J.J."/>
            <person name="Rounsley S.D."/>
            <person name="Rodriguez-Carres M."/>
            <person name="Kuo A."/>
            <person name="Wasmann C.C."/>
            <person name="Grimwood J."/>
            <person name="Schmutz J."/>
            <person name="Taga M."/>
            <person name="White G.J."/>
            <person name="Zhou S."/>
            <person name="Schwartz D.C."/>
            <person name="Freitag M."/>
            <person name="Ma L.J."/>
            <person name="Danchin E.G."/>
            <person name="Henrissat B."/>
            <person name="Coutinho P.M."/>
            <person name="Nelson D.R."/>
            <person name="Straney D."/>
            <person name="Napoli C.A."/>
            <person name="Barker B.M."/>
            <person name="Gribskov M."/>
            <person name="Rep M."/>
            <person name="Kroken S."/>
            <person name="Molnar I."/>
            <person name="Rensing C."/>
            <person name="Kennell J.C."/>
            <person name="Zamora J."/>
            <person name="Farman M.L."/>
            <person name="Selker E.U."/>
            <person name="Salamov A."/>
            <person name="Shapiro H."/>
            <person name="Pangilinan J."/>
            <person name="Lindquist E."/>
            <person name="Lamers C."/>
            <person name="Grigoriev I.V."/>
            <person name="Geiser D.M."/>
            <person name="Covert S.F."/>
            <person name="Temporini E."/>
            <person name="Vanetten H.D."/>
        </authorList>
    </citation>
    <scope>NUCLEOTIDE SEQUENCE [LARGE SCALE GENOMIC DNA]</scope>
    <source>
        <strain evidence="3">ATCC MYA-4622 / CBS 123669 / FGSC 9596 / NRRL 45880 / 77-13-4</strain>
    </source>
</reference>
<dbReference type="VEuPathDB" id="FungiDB:NECHADRAFT_86922"/>
<keyword evidence="3" id="KW-1185">Reference proteome</keyword>
<dbReference type="KEGG" id="nhe:NECHADRAFT_86922"/>
<gene>
    <name evidence="2" type="ORF">NECHADRAFT_86922</name>
</gene>
<accession>C7ZI00</accession>
<proteinExistence type="predicted"/>
<feature type="region of interest" description="Disordered" evidence="1">
    <location>
        <begin position="299"/>
        <end position="318"/>
    </location>
</feature>
<dbReference type="AlphaFoldDB" id="C7ZI00"/>
<evidence type="ECO:0000313" key="2">
    <source>
        <dbReference type="EMBL" id="EEU36369.1"/>
    </source>
</evidence>
<dbReference type="OMA" id="GPCWINS"/>
<organism evidence="2 3">
    <name type="scientific">Fusarium vanettenii (strain ATCC MYA-4622 / CBS 123669 / FGSC 9596 / NRRL 45880 / 77-13-4)</name>
    <name type="common">Fusarium solani subsp. pisi</name>
    <dbReference type="NCBI Taxonomy" id="660122"/>
    <lineage>
        <taxon>Eukaryota</taxon>
        <taxon>Fungi</taxon>
        <taxon>Dikarya</taxon>
        <taxon>Ascomycota</taxon>
        <taxon>Pezizomycotina</taxon>
        <taxon>Sordariomycetes</taxon>
        <taxon>Hypocreomycetidae</taxon>
        <taxon>Hypocreales</taxon>
        <taxon>Nectriaceae</taxon>
        <taxon>Fusarium</taxon>
        <taxon>Fusarium solani species complex</taxon>
        <taxon>Fusarium vanettenii</taxon>
    </lineage>
</organism>
<evidence type="ECO:0000313" key="3">
    <source>
        <dbReference type="Proteomes" id="UP000005206"/>
    </source>
</evidence>
<dbReference type="InParanoid" id="C7ZI00"/>
<protein>
    <submittedName>
        <fullName evidence="2">Uncharacterized protein</fullName>
    </submittedName>
</protein>
<dbReference type="Proteomes" id="UP000005206">
    <property type="component" value="Chromosome 11"/>
</dbReference>
<dbReference type="EMBL" id="GG698929">
    <property type="protein sequence ID" value="EEU36369.1"/>
    <property type="molecule type" value="Genomic_DNA"/>
</dbReference>